<reference evidence="3" key="2">
    <citation type="submission" date="2018-05" db="EMBL/GenBank/DDBJ databases">
        <title>OmerRS3 (Oryza meridionalis Reference Sequence Version 3).</title>
        <authorList>
            <person name="Zhang J."/>
            <person name="Kudrna D."/>
            <person name="Lee S."/>
            <person name="Talag J."/>
            <person name="Welchert J."/>
            <person name="Wing R.A."/>
        </authorList>
    </citation>
    <scope>NUCLEOTIDE SEQUENCE [LARGE SCALE GENOMIC DNA]</scope>
    <source>
        <strain evidence="3">cv. OR44</strain>
    </source>
</reference>
<feature type="compositionally biased region" description="Basic residues" evidence="1">
    <location>
        <begin position="143"/>
        <end position="160"/>
    </location>
</feature>
<keyword evidence="2" id="KW-0812">Transmembrane</keyword>
<dbReference type="AlphaFoldDB" id="A0A0E0CI16"/>
<sequence length="160" mass="17778">MTNEQRRTLRKKIQDGACGGSPTPQRRRARADSSPPPVDPAARPQPLERWRSQPGRRRRRRLAVSFSSLASCLLAECLLLLGVGLRWGVELGEDPEGGDEGERHEAEEGGGVERHGHGGGAAEAAEVGAHLAPRHLPVALPRQVHHLRRRRRRRQQQIFV</sequence>
<feature type="region of interest" description="Disordered" evidence="1">
    <location>
        <begin position="91"/>
        <end position="160"/>
    </location>
</feature>
<name>A0A0E0CI16_9ORYZ</name>
<evidence type="ECO:0000313" key="4">
    <source>
        <dbReference type="Proteomes" id="UP000008021"/>
    </source>
</evidence>
<dbReference type="Proteomes" id="UP000008021">
    <property type="component" value="Chromosome 2"/>
</dbReference>
<keyword evidence="2" id="KW-1133">Transmembrane helix</keyword>
<dbReference type="HOGENOM" id="CLU_1654949_0_0_1"/>
<evidence type="ECO:0000256" key="1">
    <source>
        <dbReference type="SAM" id="MobiDB-lite"/>
    </source>
</evidence>
<dbReference type="Gramene" id="OMERI02G10220.1">
    <property type="protein sequence ID" value="OMERI02G10220.1"/>
    <property type="gene ID" value="OMERI02G10220"/>
</dbReference>
<organism evidence="3">
    <name type="scientific">Oryza meridionalis</name>
    <dbReference type="NCBI Taxonomy" id="40149"/>
    <lineage>
        <taxon>Eukaryota</taxon>
        <taxon>Viridiplantae</taxon>
        <taxon>Streptophyta</taxon>
        <taxon>Embryophyta</taxon>
        <taxon>Tracheophyta</taxon>
        <taxon>Spermatophyta</taxon>
        <taxon>Magnoliopsida</taxon>
        <taxon>Liliopsida</taxon>
        <taxon>Poales</taxon>
        <taxon>Poaceae</taxon>
        <taxon>BOP clade</taxon>
        <taxon>Oryzoideae</taxon>
        <taxon>Oryzeae</taxon>
        <taxon>Oryzinae</taxon>
        <taxon>Oryza</taxon>
    </lineage>
</organism>
<keyword evidence="2" id="KW-0472">Membrane</keyword>
<proteinExistence type="predicted"/>
<dbReference type="EnsemblPlants" id="OMERI02G10220.1">
    <property type="protein sequence ID" value="OMERI02G10220.1"/>
    <property type="gene ID" value="OMERI02G10220"/>
</dbReference>
<feature type="transmembrane region" description="Helical" evidence="2">
    <location>
        <begin position="62"/>
        <end position="85"/>
    </location>
</feature>
<reference evidence="3" key="1">
    <citation type="submission" date="2015-04" db="UniProtKB">
        <authorList>
            <consortium name="EnsemblPlants"/>
        </authorList>
    </citation>
    <scope>IDENTIFICATION</scope>
</reference>
<accession>A0A0E0CI16</accession>
<evidence type="ECO:0000313" key="3">
    <source>
        <dbReference type="EnsemblPlants" id="OMERI02G10220.1"/>
    </source>
</evidence>
<keyword evidence="4" id="KW-1185">Reference proteome</keyword>
<feature type="region of interest" description="Disordered" evidence="1">
    <location>
        <begin position="1"/>
        <end position="58"/>
    </location>
</feature>
<feature type="compositionally biased region" description="Basic and acidic residues" evidence="1">
    <location>
        <begin position="100"/>
        <end position="116"/>
    </location>
</feature>
<evidence type="ECO:0000256" key="2">
    <source>
        <dbReference type="SAM" id="Phobius"/>
    </source>
</evidence>
<protein>
    <submittedName>
        <fullName evidence="3">Uncharacterized protein</fullName>
    </submittedName>
</protein>